<gene>
    <name evidence="2" type="ORF">GFD30_20455</name>
</gene>
<dbReference type="Pfam" id="PF12532">
    <property type="entry name" value="DUF3732"/>
    <property type="match status" value="1"/>
</dbReference>
<comment type="caution">
    <text evidence="2">The sequence shown here is derived from an EMBL/GenBank/DDBJ whole genome shotgun (WGS) entry which is preliminary data.</text>
</comment>
<dbReference type="AlphaFoldDB" id="A0A6L5GE01"/>
<proteinExistence type="predicted"/>
<dbReference type="Proteomes" id="UP000477750">
    <property type="component" value="Unassembled WGS sequence"/>
</dbReference>
<protein>
    <submittedName>
        <fullName evidence="2">DUF3732 domain-containing protein</fullName>
    </submittedName>
</protein>
<feature type="coiled-coil region" evidence="1">
    <location>
        <begin position="168"/>
        <end position="195"/>
    </location>
</feature>
<reference evidence="2 3" key="1">
    <citation type="submission" date="2019-10" db="EMBL/GenBank/DDBJ databases">
        <title>Glycomyces albidus sp. nov., a novel actinomycete isolated from rhizosphere soil of wheat (Triticum aestivum L.).</title>
        <authorList>
            <person name="Qian L."/>
        </authorList>
    </citation>
    <scope>NUCLEOTIDE SEQUENCE [LARGE SCALE GENOMIC DNA]</scope>
    <source>
        <strain evidence="2 3">NEAU-7082</strain>
    </source>
</reference>
<evidence type="ECO:0000313" key="2">
    <source>
        <dbReference type="EMBL" id="MQM27919.1"/>
    </source>
</evidence>
<keyword evidence="1" id="KW-0175">Coiled coil</keyword>
<sequence>MVPGLLSGPDQARACRRGPARKLLSDYEPARHCIWYPSWTRRSLKSRSISELETSSENLFHSQGQEWRPQAIRDTLPYFLGAVEPEQASLQTRLRQVRAKLRAADRLAAQAVQTSPAPGQARALITEAQRAGLLSGETDLDVDLETAIGTLRTALDRNLVVPVDADHAEALARERGDLRSRHAQAKARLQDLRNQLRGEDEYRREASEHRARLISLGLLEKIADNTANRCLLCDNAITEASSTAEHVREELEHLDADVVLVNDDTPILQRMIAAEEERLQGIGSELARNREDRAALDAGARLAERVHDQALQAALVKGRISLFLENAERAEMPLPARDSRPAIRGEIADLEAALGPDLQSERVASNLALINAKIMAKARNLHLEHSEHLISLDLRRLNVCAETPNGPVPLNEMGSGENWLGYHVAVMLSLHEWFAEQRRPLPRVLILDQPSQAYFPSDYTRMQGDLVDEDCTSLLRIYQAVAETVNSLEGDFQVIVMEHADLDDELFQDSVIERWRGGEQALIPRDWIN</sequence>
<keyword evidence="3" id="KW-1185">Reference proteome</keyword>
<dbReference type="InterPro" id="IPR022205">
    <property type="entry name" value="DUF3732"/>
</dbReference>
<organism evidence="2 3">
    <name type="scientific">Glycomyces albidus</name>
    <dbReference type="NCBI Taxonomy" id="2656774"/>
    <lineage>
        <taxon>Bacteria</taxon>
        <taxon>Bacillati</taxon>
        <taxon>Actinomycetota</taxon>
        <taxon>Actinomycetes</taxon>
        <taxon>Glycomycetales</taxon>
        <taxon>Glycomycetaceae</taxon>
        <taxon>Glycomyces</taxon>
    </lineage>
</organism>
<accession>A0A6L5GE01</accession>
<evidence type="ECO:0000256" key="1">
    <source>
        <dbReference type="SAM" id="Coils"/>
    </source>
</evidence>
<dbReference type="EMBL" id="WIAO01000031">
    <property type="protein sequence ID" value="MQM27919.1"/>
    <property type="molecule type" value="Genomic_DNA"/>
</dbReference>
<evidence type="ECO:0000313" key="3">
    <source>
        <dbReference type="Proteomes" id="UP000477750"/>
    </source>
</evidence>
<name>A0A6L5GE01_9ACTN</name>